<dbReference type="PANTHER" id="PTHR43157">
    <property type="entry name" value="PHOSPHATIDYLINOSITOL-GLYCAN BIOSYNTHESIS CLASS F PROTEIN-RELATED"/>
    <property type="match status" value="1"/>
</dbReference>
<reference evidence="3 4" key="1">
    <citation type="submission" date="2024-02" db="EMBL/GenBank/DDBJ databases">
        <authorList>
            <person name="Daric V."/>
            <person name="Darras S."/>
        </authorList>
    </citation>
    <scope>NUCLEOTIDE SEQUENCE [LARGE SCALE GENOMIC DNA]</scope>
</reference>
<dbReference type="CDD" id="cd05327">
    <property type="entry name" value="retinol-DH_like_SDR_c_like"/>
    <property type="match status" value="1"/>
</dbReference>
<accession>A0ABP0GFM5</accession>
<gene>
    <name evidence="3" type="ORF">CVLEPA_LOCUS22870</name>
</gene>
<sequence>MLLELIVCVGLIATVTRLYAKSTWKRFTENVDLTGTTVLVTGANSGIGQALAVEFARRNARVILACRSVIRGEGARQNILAEADRDDDGGIVFRQLDLSSLESVRKFAANILKTEPRLDILVNNAAVLEYPVTATDDGMELTYQTNHFGPFLLTTLLQDLLKKSGPGSRIVNVASFVNKMAKLNLDYISPEKAKHSIAHMQQDSFLKRKAESLLYANSKLMNILFTFELAKRLQGTGVLVNCACPGVVNTSLMDRSKRLVTIIIHFLLLVIAKSPKQGCQCILHCAISSRAGEVSGKYFRNCQISDDTHPMAKDSEARTKLWKISEELTGIDVSNASLSP</sequence>
<evidence type="ECO:0000313" key="4">
    <source>
        <dbReference type="Proteomes" id="UP001642483"/>
    </source>
</evidence>
<proteinExistence type="inferred from homology"/>
<evidence type="ECO:0000313" key="3">
    <source>
        <dbReference type="EMBL" id="CAK8690238.1"/>
    </source>
</evidence>
<name>A0ABP0GFM5_CLALP</name>
<dbReference type="Proteomes" id="UP001642483">
    <property type="component" value="Unassembled WGS sequence"/>
</dbReference>
<keyword evidence="1" id="KW-0560">Oxidoreductase</keyword>
<dbReference type="PRINTS" id="PR00081">
    <property type="entry name" value="GDHRDH"/>
</dbReference>
<organism evidence="3 4">
    <name type="scientific">Clavelina lepadiformis</name>
    <name type="common">Light-bulb sea squirt</name>
    <name type="synonym">Ascidia lepadiformis</name>
    <dbReference type="NCBI Taxonomy" id="159417"/>
    <lineage>
        <taxon>Eukaryota</taxon>
        <taxon>Metazoa</taxon>
        <taxon>Chordata</taxon>
        <taxon>Tunicata</taxon>
        <taxon>Ascidiacea</taxon>
        <taxon>Aplousobranchia</taxon>
        <taxon>Clavelinidae</taxon>
        <taxon>Clavelina</taxon>
    </lineage>
</organism>
<dbReference type="InterPro" id="IPR002347">
    <property type="entry name" value="SDR_fam"/>
</dbReference>
<dbReference type="EMBL" id="CAWYQH010000114">
    <property type="protein sequence ID" value="CAK8690238.1"/>
    <property type="molecule type" value="Genomic_DNA"/>
</dbReference>
<comment type="similarity">
    <text evidence="2">Belongs to the short-chain dehydrogenases/reductases (SDR) family.</text>
</comment>
<dbReference type="PANTHER" id="PTHR43157:SF31">
    <property type="entry name" value="PHOSPHATIDYLINOSITOL-GLYCAN BIOSYNTHESIS CLASS F PROTEIN"/>
    <property type="match status" value="1"/>
</dbReference>
<protein>
    <submittedName>
        <fullName evidence="3">Uncharacterized protein</fullName>
    </submittedName>
</protein>
<evidence type="ECO:0000256" key="1">
    <source>
        <dbReference type="ARBA" id="ARBA00023002"/>
    </source>
</evidence>
<comment type="caution">
    <text evidence="3">The sequence shown here is derived from an EMBL/GenBank/DDBJ whole genome shotgun (WGS) entry which is preliminary data.</text>
</comment>
<dbReference type="Pfam" id="PF00106">
    <property type="entry name" value="adh_short"/>
    <property type="match status" value="1"/>
</dbReference>
<evidence type="ECO:0000256" key="2">
    <source>
        <dbReference type="RuleBase" id="RU000363"/>
    </source>
</evidence>
<dbReference type="SUPFAM" id="SSF51735">
    <property type="entry name" value="NAD(P)-binding Rossmann-fold domains"/>
    <property type="match status" value="1"/>
</dbReference>
<keyword evidence="4" id="KW-1185">Reference proteome</keyword>
<dbReference type="Gene3D" id="3.40.50.720">
    <property type="entry name" value="NAD(P)-binding Rossmann-like Domain"/>
    <property type="match status" value="1"/>
</dbReference>
<dbReference type="InterPro" id="IPR036291">
    <property type="entry name" value="NAD(P)-bd_dom_sf"/>
</dbReference>
<dbReference type="PRINTS" id="PR00080">
    <property type="entry name" value="SDRFAMILY"/>
</dbReference>